<feature type="chain" id="PRO_5022246357" evidence="1">
    <location>
        <begin position="29"/>
        <end position="254"/>
    </location>
</feature>
<feature type="signal peptide" evidence="1">
    <location>
        <begin position="1"/>
        <end position="28"/>
    </location>
</feature>
<dbReference type="EMBL" id="VJND01000009">
    <property type="protein sequence ID" value="TSE25008.1"/>
    <property type="molecule type" value="Genomic_DNA"/>
</dbReference>
<dbReference type="RefSeq" id="WP_143895409.1">
    <property type="nucleotide sequence ID" value="NZ_VJND01000009.1"/>
</dbReference>
<evidence type="ECO:0000313" key="3">
    <source>
        <dbReference type="Proteomes" id="UP000320225"/>
    </source>
</evidence>
<gene>
    <name evidence="2" type="ORF">Tsedi_01577</name>
</gene>
<sequence length="254" mass="27219">MTLRTDPLRRALLAGLAALPLVRPAARAAEPPGPLVEVWKDPNCGCCNDWIAHLQAHGLRVRAHDTGNAAMRQRLGLPARYASCHTARAGGYVIEGHVPAPDILRLLRERPQALGLAVPGMPVGSPGMDGPEYGGRRDPYDVLLVQRDGSSRVWARYPGGGLRPVQAHGHELHGGGATATSGWVDGEVRRIDAAARKVTLRHGEIAALAMPPMTMVFQVHDAALLQGLQPGQRVRFRAARMNGAYVVTEIKPGP</sequence>
<dbReference type="InterPro" id="IPR007332">
    <property type="entry name" value="DUF411"/>
</dbReference>
<evidence type="ECO:0000313" key="2">
    <source>
        <dbReference type="EMBL" id="TSE25008.1"/>
    </source>
</evidence>
<dbReference type="Pfam" id="PF11604">
    <property type="entry name" value="CusF_Ec"/>
    <property type="match status" value="1"/>
</dbReference>
<dbReference type="InterPro" id="IPR042230">
    <property type="entry name" value="CusF_sf"/>
</dbReference>
<keyword evidence="3" id="KW-1185">Reference proteome</keyword>
<organism evidence="2 3">
    <name type="scientific">Tepidimonas sediminis</name>
    <dbReference type="NCBI Taxonomy" id="2588941"/>
    <lineage>
        <taxon>Bacteria</taxon>
        <taxon>Pseudomonadati</taxon>
        <taxon>Pseudomonadota</taxon>
        <taxon>Betaproteobacteria</taxon>
        <taxon>Burkholderiales</taxon>
        <taxon>Tepidimonas</taxon>
    </lineage>
</organism>
<evidence type="ECO:0000256" key="1">
    <source>
        <dbReference type="SAM" id="SignalP"/>
    </source>
</evidence>
<dbReference type="OrthoDB" id="14727at2"/>
<dbReference type="Pfam" id="PF04214">
    <property type="entry name" value="DUF411"/>
    <property type="match status" value="1"/>
</dbReference>
<proteinExistence type="predicted"/>
<dbReference type="InterPro" id="IPR021647">
    <property type="entry name" value="CusF_Ec"/>
</dbReference>
<protein>
    <submittedName>
        <fullName evidence="2">Uncharacterized protein</fullName>
    </submittedName>
</protein>
<keyword evidence="1" id="KW-0732">Signal</keyword>
<name>A0A554WN55_9BURK</name>
<reference evidence="2 3" key="1">
    <citation type="submission" date="2019-07" db="EMBL/GenBank/DDBJ databases">
        <title>Tepidimonas sediminis YIM 72259 draft genome.</title>
        <authorList>
            <person name="Da Costa M.S."/>
            <person name="Froufe H.J.C."/>
            <person name="Egas C."/>
            <person name="Albuquerque L."/>
        </authorList>
    </citation>
    <scope>NUCLEOTIDE SEQUENCE [LARGE SCALE GENOMIC DNA]</scope>
    <source>
        <strain evidence="2 3">YIM 72259</strain>
    </source>
</reference>
<dbReference type="Gene3D" id="2.40.50.320">
    <property type="entry name" value="Copper binding periplasmic protein CusF"/>
    <property type="match status" value="1"/>
</dbReference>
<dbReference type="AlphaFoldDB" id="A0A554WN55"/>
<accession>A0A554WN55</accession>
<comment type="caution">
    <text evidence="2">The sequence shown here is derived from an EMBL/GenBank/DDBJ whole genome shotgun (WGS) entry which is preliminary data.</text>
</comment>
<dbReference type="Proteomes" id="UP000320225">
    <property type="component" value="Unassembled WGS sequence"/>
</dbReference>